<proteinExistence type="predicted"/>
<reference evidence="3 5" key="1">
    <citation type="submission" date="2016-04" db="EMBL/GenBank/DDBJ databases">
        <title>Genome sequence of Methanosphaera cuniculi DSM 4103.</title>
        <authorList>
            <person name="Poehlein A."/>
            <person name="Seedorf H."/>
            <person name="Daniel R."/>
        </authorList>
    </citation>
    <scope>NUCLEOTIDE SEQUENCE [LARGE SCALE GENOMIC DNA]</scope>
    <source>
        <strain evidence="3 5">DSM 4103</strain>
    </source>
</reference>
<dbReference type="EMBL" id="LWMS01000020">
    <property type="protein sequence ID" value="PWL08397.1"/>
    <property type="molecule type" value="Genomic_DNA"/>
</dbReference>
<evidence type="ECO:0000313" key="2">
    <source>
        <dbReference type="EMBL" id="PAV08302.1"/>
    </source>
</evidence>
<dbReference type="EMBL" id="LMVN01000001">
    <property type="protein sequence ID" value="PAV08302.1"/>
    <property type="molecule type" value="Genomic_DNA"/>
</dbReference>
<sequence>MFKPKKIHDTIKAAEIFISGVTVGYAIKEIVTSETFQNIKTEIINSINFNEEDMKTVDINTDNDNTTDNSTKTTKTSIKTQLKDDKPQISDEK</sequence>
<dbReference type="AlphaFoldDB" id="A0A2A2HFS6"/>
<comment type="caution">
    <text evidence="2">The sequence shown here is derived from an EMBL/GenBank/DDBJ whole genome shotgun (WGS) entry which is preliminary data.</text>
</comment>
<organism evidence="2 4">
    <name type="scientific">Methanosphaera cuniculi</name>
    <dbReference type="NCBI Taxonomy" id="1077256"/>
    <lineage>
        <taxon>Archaea</taxon>
        <taxon>Methanobacteriati</taxon>
        <taxon>Methanobacteriota</taxon>
        <taxon>Methanomada group</taxon>
        <taxon>Methanobacteria</taxon>
        <taxon>Methanobacteriales</taxon>
        <taxon>Methanobacteriaceae</taxon>
        <taxon>Methanosphaera</taxon>
    </lineage>
</organism>
<evidence type="ECO:0000313" key="4">
    <source>
        <dbReference type="Proteomes" id="UP000217528"/>
    </source>
</evidence>
<protein>
    <submittedName>
        <fullName evidence="2">Uncharacterized protein</fullName>
    </submittedName>
</protein>
<feature type="compositionally biased region" description="Basic and acidic residues" evidence="1">
    <location>
        <begin position="81"/>
        <end position="93"/>
    </location>
</feature>
<dbReference type="Proteomes" id="UP000217528">
    <property type="component" value="Unassembled WGS sequence"/>
</dbReference>
<reference evidence="2 4" key="2">
    <citation type="journal article" date="2017" name="BMC Genomics">
        <title>Genomic analysis of methanogenic archaea reveals a shift towards energy conservation.</title>
        <authorList>
            <person name="Gilmore S.P."/>
            <person name="Henske J.K."/>
            <person name="Sexton J.A."/>
            <person name="Solomon K.V."/>
            <person name="Seppala S."/>
            <person name="Yoo J.I."/>
            <person name="Huyett L.M."/>
            <person name="Pressman A."/>
            <person name="Cogan J.Z."/>
            <person name="Kivenson V."/>
            <person name="Peng X."/>
            <person name="Tan Y."/>
            <person name="Valentine D.L."/>
            <person name="O'Malley M.A."/>
        </authorList>
    </citation>
    <scope>NUCLEOTIDE SEQUENCE [LARGE SCALE GENOMIC DNA]</scope>
    <source>
        <strain evidence="2 4">1R-7</strain>
    </source>
</reference>
<keyword evidence="4" id="KW-1185">Reference proteome</keyword>
<evidence type="ECO:0000313" key="3">
    <source>
        <dbReference type="EMBL" id="PWL08397.1"/>
    </source>
</evidence>
<evidence type="ECO:0000256" key="1">
    <source>
        <dbReference type="SAM" id="MobiDB-lite"/>
    </source>
</evidence>
<accession>A0A2A2HFS6</accession>
<gene>
    <name evidence="2" type="ORF">ASJ82_03710</name>
    <name evidence="3" type="ORF">MSCUN_08360</name>
</gene>
<evidence type="ECO:0000313" key="5">
    <source>
        <dbReference type="Proteomes" id="UP000246004"/>
    </source>
</evidence>
<feature type="region of interest" description="Disordered" evidence="1">
    <location>
        <begin position="58"/>
        <end position="93"/>
    </location>
</feature>
<dbReference type="RefSeq" id="WP_095607957.1">
    <property type="nucleotide sequence ID" value="NZ_LMVN01000001.1"/>
</dbReference>
<name>A0A2A2HFS6_9EURY</name>
<feature type="compositionally biased region" description="Low complexity" evidence="1">
    <location>
        <begin position="58"/>
        <end position="80"/>
    </location>
</feature>
<dbReference type="Proteomes" id="UP000246004">
    <property type="component" value="Unassembled WGS sequence"/>
</dbReference>